<keyword evidence="1" id="KW-0472">Membrane</keyword>
<accession>A0A4R6RUP8</accession>
<feature type="transmembrane region" description="Helical" evidence="1">
    <location>
        <begin position="32"/>
        <end position="52"/>
    </location>
</feature>
<evidence type="ECO:0000313" key="2">
    <source>
        <dbReference type="EMBL" id="TDP90699.1"/>
    </source>
</evidence>
<keyword evidence="1" id="KW-0812">Transmembrane</keyword>
<organism evidence="2 3">
    <name type="scientific">Leucobacter luti</name>
    <dbReference type="NCBI Taxonomy" id="340320"/>
    <lineage>
        <taxon>Bacteria</taxon>
        <taxon>Bacillati</taxon>
        <taxon>Actinomycetota</taxon>
        <taxon>Actinomycetes</taxon>
        <taxon>Micrococcales</taxon>
        <taxon>Microbacteriaceae</taxon>
        <taxon>Leucobacter</taxon>
    </lineage>
</organism>
<gene>
    <name evidence="2" type="ORF">EDF62_2348</name>
</gene>
<feature type="transmembrane region" description="Helical" evidence="1">
    <location>
        <begin position="114"/>
        <end position="131"/>
    </location>
</feature>
<dbReference type="OrthoDB" id="4991035at2"/>
<keyword evidence="1" id="KW-1133">Transmembrane helix</keyword>
<evidence type="ECO:0000313" key="3">
    <source>
        <dbReference type="Proteomes" id="UP000295601"/>
    </source>
</evidence>
<evidence type="ECO:0000256" key="1">
    <source>
        <dbReference type="SAM" id="Phobius"/>
    </source>
</evidence>
<dbReference type="RefSeq" id="WP_133617147.1">
    <property type="nucleotide sequence ID" value="NZ_SNYA01000006.1"/>
</dbReference>
<proteinExistence type="predicted"/>
<feature type="transmembrane region" description="Helical" evidence="1">
    <location>
        <begin position="72"/>
        <end position="94"/>
    </location>
</feature>
<dbReference type="AlphaFoldDB" id="A0A4R6RUP8"/>
<sequence>MSDLGAGHIPIRPLSASPRTSQRPMAFTSLEFILGVWVAFLAFNAVLFLSVLGSGVLTNVSEGRPIFDGMAMMFTLTLFSLPISGLVFATYGWLAALGLGKFLAREPRKWVHRIAYLGLGFASGYLSSLVLVELTLGYPTEGAPERFLNPLHFWCAVTAALAALAGWEFASRRALRRNPATDTVVAATTTA</sequence>
<dbReference type="Proteomes" id="UP000295601">
    <property type="component" value="Unassembled WGS sequence"/>
</dbReference>
<keyword evidence="3" id="KW-1185">Reference proteome</keyword>
<dbReference type="EMBL" id="SNYA01000006">
    <property type="protein sequence ID" value="TDP90699.1"/>
    <property type="molecule type" value="Genomic_DNA"/>
</dbReference>
<protein>
    <submittedName>
        <fullName evidence="2">Uncharacterized protein</fullName>
    </submittedName>
</protein>
<reference evidence="2 3" key="1">
    <citation type="submission" date="2019-03" db="EMBL/GenBank/DDBJ databases">
        <title>Genomic analyses of the natural microbiome of Caenorhabditis elegans.</title>
        <authorList>
            <person name="Samuel B."/>
        </authorList>
    </citation>
    <scope>NUCLEOTIDE SEQUENCE [LARGE SCALE GENOMIC DNA]</scope>
    <source>
        <strain evidence="2 3">JUb18</strain>
    </source>
</reference>
<name>A0A4R6RUP8_9MICO</name>
<feature type="transmembrane region" description="Helical" evidence="1">
    <location>
        <begin position="151"/>
        <end position="170"/>
    </location>
</feature>
<comment type="caution">
    <text evidence="2">The sequence shown here is derived from an EMBL/GenBank/DDBJ whole genome shotgun (WGS) entry which is preliminary data.</text>
</comment>